<feature type="domain" description="Thioredoxin" evidence="4">
    <location>
        <begin position="73"/>
        <end position="216"/>
    </location>
</feature>
<keyword evidence="3" id="KW-0732">Signal</keyword>
<dbReference type="GO" id="GO:0005783">
    <property type="term" value="C:endoplasmic reticulum"/>
    <property type="evidence" value="ECO:0007669"/>
    <property type="project" value="TreeGrafter"/>
</dbReference>
<dbReference type="AlphaFoldDB" id="A0A540KYH4"/>
<feature type="signal peptide" evidence="3">
    <location>
        <begin position="1"/>
        <end position="20"/>
    </location>
</feature>
<keyword evidence="6" id="KW-1185">Reference proteome</keyword>
<feature type="region of interest" description="Disordered" evidence="2">
    <location>
        <begin position="38"/>
        <end position="58"/>
    </location>
</feature>
<dbReference type="EMBL" id="VIEB01000876">
    <property type="protein sequence ID" value="TQD79062.1"/>
    <property type="molecule type" value="Genomic_DNA"/>
</dbReference>
<dbReference type="PANTHER" id="PTHR18929">
    <property type="entry name" value="PROTEIN DISULFIDE ISOMERASE"/>
    <property type="match status" value="1"/>
</dbReference>
<evidence type="ECO:0000313" key="5">
    <source>
        <dbReference type="EMBL" id="TQD79062.1"/>
    </source>
</evidence>
<dbReference type="PROSITE" id="PS51352">
    <property type="entry name" value="THIOREDOXIN_2"/>
    <property type="match status" value="1"/>
</dbReference>
<gene>
    <name evidence="5" type="ORF">C1H46_035379</name>
</gene>
<dbReference type="SUPFAM" id="SSF52833">
    <property type="entry name" value="Thioredoxin-like"/>
    <property type="match status" value="1"/>
</dbReference>
<evidence type="ECO:0000256" key="1">
    <source>
        <dbReference type="ARBA" id="ARBA00006347"/>
    </source>
</evidence>
<name>A0A540KYH4_MALBA</name>
<organism evidence="5 6">
    <name type="scientific">Malus baccata</name>
    <name type="common">Siberian crab apple</name>
    <name type="synonym">Pyrus baccata</name>
    <dbReference type="NCBI Taxonomy" id="106549"/>
    <lineage>
        <taxon>Eukaryota</taxon>
        <taxon>Viridiplantae</taxon>
        <taxon>Streptophyta</taxon>
        <taxon>Embryophyta</taxon>
        <taxon>Tracheophyta</taxon>
        <taxon>Spermatophyta</taxon>
        <taxon>Magnoliopsida</taxon>
        <taxon>eudicotyledons</taxon>
        <taxon>Gunneridae</taxon>
        <taxon>Pentapetalae</taxon>
        <taxon>rosids</taxon>
        <taxon>fabids</taxon>
        <taxon>Rosales</taxon>
        <taxon>Rosaceae</taxon>
        <taxon>Amygdaloideae</taxon>
        <taxon>Maleae</taxon>
        <taxon>Malus</taxon>
    </lineage>
</organism>
<dbReference type="Gene3D" id="3.40.30.10">
    <property type="entry name" value="Glutaredoxin"/>
    <property type="match status" value="2"/>
</dbReference>
<dbReference type="CDD" id="cd02981">
    <property type="entry name" value="PDI_b_family"/>
    <property type="match status" value="1"/>
</dbReference>
<dbReference type="GO" id="GO:0006457">
    <property type="term" value="P:protein folding"/>
    <property type="evidence" value="ECO:0007669"/>
    <property type="project" value="TreeGrafter"/>
</dbReference>
<dbReference type="InterPro" id="IPR013766">
    <property type="entry name" value="Thioredoxin_domain"/>
</dbReference>
<comment type="caution">
    <text evidence="5">The sequence shown here is derived from an EMBL/GenBank/DDBJ whole genome shotgun (WGS) entry which is preliminary data.</text>
</comment>
<dbReference type="STRING" id="106549.A0A540KYH4"/>
<evidence type="ECO:0000259" key="4">
    <source>
        <dbReference type="PROSITE" id="PS51352"/>
    </source>
</evidence>
<reference evidence="5 6" key="1">
    <citation type="journal article" date="2019" name="G3 (Bethesda)">
        <title>Sequencing of a Wild Apple (Malus baccata) Genome Unravels the Differences Between Cultivated and Wild Apple Species Regarding Disease Resistance and Cold Tolerance.</title>
        <authorList>
            <person name="Chen X."/>
        </authorList>
    </citation>
    <scope>NUCLEOTIDE SEQUENCE [LARGE SCALE GENOMIC DNA]</scope>
    <source>
        <strain evidence="6">cv. Shandingzi</strain>
        <tissue evidence="5">Leaves</tissue>
    </source>
</reference>
<dbReference type="CDD" id="cd02961">
    <property type="entry name" value="PDI_a_family"/>
    <property type="match status" value="1"/>
</dbReference>
<accession>A0A540KYH4</accession>
<dbReference type="GO" id="GO:0034976">
    <property type="term" value="P:response to endoplasmic reticulum stress"/>
    <property type="evidence" value="ECO:0007669"/>
    <property type="project" value="TreeGrafter"/>
</dbReference>
<comment type="similarity">
    <text evidence="1">Belongs to the protein disulfide isomerase family.</text>
</comment>
<protein>
    <recommendedName>
        <fullName evidence="4">Thioredoxin domain-containing protein</fullName>
    </recommendedName>
</protein>
<evidence type="ECO:0000256" key="2">
    <source>
        <dbReference type="SAM" id="MobiDB-lite"/>
    </source>
</evidence>
<dbReference type="GO" id="GO:0003756">
    <property type="term" value="F:protein disulfide isomerase activity"/>
    <property type="evidence" value="ECO:0007669"/>
    <property type="project" value="TreeGrafter"/>
</dbReference>
<dbReference type="Proteomes" id="UP000315295">
    <property type="component" value="Unassembled WGS sequence"/>
</dbReference>
<sequence length="259" mass="29477">MASQLVLVFALNALLFFSHSVFYKESHSIYDNDEDLNFLEEPTDHGDDAPHYPDPDHYDEGNYDDLENYFDFDEGGDHEYSYKKPDVDGKDVVVLKATNFSDVVKNSRFVMVELYAPWCRHYQAVKPEYATATTELKGENVILAKGDTTEENELSQKYGIKGFPTIIFFIDGVHKPYACQRTNEGIVTWIKKKIEPGIQNVTTLEDAERILTVESKVILGYLNSLVGPESDELVVASRLKNEVSFYQTVDPKMAKTFLS</sequence>
<dbReference type="PANTHER" id="PTHR18929:SF246">
    <property type="entry name" value="PROTEIN DISULFIDE ISOMERASE-LIKE 1-4"/>
    <property type="match status" value="1"/>
</dbReference>
<evidence type="ECO:0000313" key="6">
    <source>
        <dbReference type="Proteomes" id="UP000315295"/>
    </source>
</evidence>
<proteinExistence type="inferred from homology"/>
<evidence type="ECO:0000256" key="3">
    <source>
        <dbReference type="SAM" id="SignalP"/>
    </source>
</evidence>
<dbReference type="Pfam" id="PF00085">
    <property type="entry name" value="Thioredoxin"/>
    <property type="match status" value="1"/>
</dbReference>
<dbReference type="InterPro" id="IPR036249">
    <property type="entry name" value="Thioredoxin-like_sf"/>
</dbReference>
<feature type="compositionally biased region" description="Basic and acidic residues" evidence="2">
    <location>
        <begin position="42"/>
        <end position="58"/>
    </location>
</feature>
<feature type="chain" id="PRO_5021894435" description="Thioredoxin domain-containing protein" evidence="3">
    <location>
        <begin position="21"/>
        <end position="259"/>
    </location>
</feature>